<dbReference type="RefSeq" id="WP_058500734.1">
    <property type="nucleotide sequence ID" value="NZ_CAAAJA010000023.1"/>
</dbReference>
<evidence type="ECO:0000259" key="1">
    <source>
        <dbReference type="Pfam" id="PF01370"/>
    </source>
</evidence>
<accession>A0A0W0WMV1</accession>
<dbReference type="SUPFAM" id="SSF51735">
    <property type="entry name" value="NAD(P)-binding Rossmann-fold domains"/>
    <property type="match status" value="1"/>
</dbReference>
<gene>
    <name evidence="2" type="ORF">Lisr_0348</name>
</gene>
<protein>
    <submittedName>
        <fullName evidence="2">UDP-glucuronate 5'-epimerase</fullName>
        <ecNumber evidence="2">5.1.3.12</ecNumber>
    </submittedName>
</protein>
<keyword evidence="2" id="KW-0413">Isomerase</keyword>
<dbReference type="STRING" id="454.Lisr_0348"/>
<dbReference type="InterPro" id="IPR050177">
    <property type="entry name" value="Lipid_A_modif_metabolic_enz"/>
</dbReference>
<dbReference type="InterPro" id="IPR001509">
    <property type="entry name" value="Epimerase_deHydtase"/>
</dbReference>
<dbReference type="AlphaFoldDB" id="A0A0W0WMV1"/>
<comment type="caution">
    <text evidence="2">The sequence shown here is derived from an EMBL/GenBank/DDBJ whole genome shotgun (WGS) entry which is preliminary data.</text>
</comment>
<dbReference type="Proteomes" id="UP000054761">
    <property type="component" value="Unassembled WGS sequence"/>
</dbReference>
<dbReference type="Gene3D" id="3.40.50.720">
    <property type="entry name" value="NAD(P)-binding Rossmann-like Domain"/>
    <property type="match status" value="1"/>
</dbReference>
<dbReference type="PRINTS" id="PR01713">
    <property type="entry name" value="NUCEPIMERASE"/>
</dbReference>
<name>A0A0W0WMV1_9GAMM</name>
<proteinExistence type="predicted"/>
<dbReference type="InterPro" id="IPR036291">
    <property type="entry name" value="NAD(P)-bd_dom_sf"/>
</dbReference>
<dbReference type="EMBL" id="LNYH01000009">
    <property type="protein sequence ID" value="KTD33640.1"/>
    <property type="molecule type" value="Genomic_DNA"/>
</dbReference>
<reference evidence="2 3" key="1">
    <citation type="submission" date="2015-11" db="EMBL/GenBank/DDBJ databases">
        <title>Genomic analysis of 38 Legionella species identifies large and diverse effector repertoires.</title>
        <authorList>
            <person name="Burstein D."/>
            <person name="Amaro F."/>
            <person name="Zusman T."/>
            <person name="Lifshitz Z."/>
            <person name="Cohen O."/>
            <person name="Gilbert J.A."/>
            <person name="Pupko T."/>
            <person name="Shuman H.A."/>
            <person name="Segal G."/>
        </authorList>
    </citation>
    <scope>NUCLEOTIDE SEQUENCE [LARGE SCALE GENOMIC DNA]</scope>
    <source>
        <strain evidence="2 3">Bercovier 4</strain>
    </source>
</reference>
<evidence type="ECO:0000313" key="2">
    <source>
        <dbReference type="EMBL" id="KTD33640.1"/>
    </source>
</evidence>
<dbReference type="GO" id="GO:0016853">
    <property type="term" value="F:isomerase activity"/>
    <property type="evidence" value="ECO:0007669"/>
    <property type="project" value="UniProtKB-KW"/>
</dbReference>
<dbReference type="Pfam" id="PF01370">
    <property type="entry name" value="Epimerase"/>
    <property type="match status" value="1"/>
</dbReference>
<keyword evidence="3" id="KW-1185">Reference proteome</keyword>
<organism evidence="2 3">
    <name type="scientific">Legionella israelensis</name>
    <dbReference type="NCBI Taxonomy" id="454"/>
    <lineage>
        <taxon>Bacteria</taxon>
        <taxon>Pseudomonadati</taxon>
        <taxon>Pseudomonadota</taxon>
        <taxon>Gammaproteobacteria</taxon>
        <taxon>Legionellales</taxon>
        <taxon>Legionellaceae</taxon>
        <taxon>Legionella</taxon>
    </lineage>
</organism>
<dbReference type="PANTHER" id="PTHR43245:SF13">
    <property type="entry name" value="UDP-D-APIOSE_UDP-D-XYLOSE SYNTHASE 2"/>
    <property type="match status" value="1"/>
</dbReference>
<feature type="domain" description="NAD-dependent epimerase/dehydratase" evidence="1">
    <location>
        <begin position="4"/>
        <end position="152"/>
    </location>
</feature>
<evidence type="ECO:0000313" key="3">
    <source>
        <dbReference type="Proteomes" id="UP000054761"/>
    </source>
</evidence>
<dbReference type="EC" id="5.1.3.12" evidence="2"/>
<sequence length="223" mass="25111">MYSHENNVITFNKLLDEIKKLSHPVKLIYASSSAVYGSNKNLPLKESQMVVPDSVYGATKLANEIYAQVMQQNDNIPSIGLRIFNVYGPGQIGGNYSGVITLFKQNIDKNQPLIIFGDGRQTRDFIYIDDVIEAMMRAARMPYEHSGIFNICSGKAISIHELAELMVRLMNTKIPIHYENKRKGDIYHSYGDNSLAKEKLNFIAQTSLEEGLKYLLKAGKTLT</sequence>
<dbReference type="OrthoDB" id="9803010at2"/>
<dbReference type="PANTHER" id="PTHR43245">
    <property type="entry name" value="BIFUNCTIONAL POLYMYXIN RESISTANCE PROTEIN ARNA"/>
    <property type="match status" value="1"/>
</dbReference>
<dbReference type="PATRIC" id="fig|454.4.peg.362"/>